<proteinExistence type="predicted"/>
<evidence type="ECO:0000256" key="5">
    <source>
        <dbReference type="SAM" id="MobiDB-lite"/>
    </source>
</evidence>
<accession>A0A978V2Q7</accession>
<dbReference type="SMART" id="SM00184">
    <property type="entry name" value="RING"/>
    <property type="match status" value="1"/>
</dbReference>
<dbReference type="InterPro" id="IPR027370">
    <property type="entry name" value="Znf-RING_euk"/>
</dbReference>
<dbReference type="InterPro" id="IPR013083">
    <property type="entry name" value="Znf_RING/FYVE/PHD"/>
</dbReference>
<organism evidence="7 8">
    <name type="scientific">Ziziphus jujuba var. spinosa</name>
    <dbReference type="NCBI Taxonomy" id="714518"/>
    <lineage>
        <taxon>Eukaryota</taxon>
        <taxon>Viridiplantae</taxon>
        <taxon>Streptophyta</taxon>
        <taxon>Embryophyta</taxon>
        <taxon>Tracheophyta</taxon>
        <taxon>Spermatophyta</taxon>
        <taxon>Magnoliopsida</taxon>
        <taxon>eudicotyledons</taxon>
        <taxon>Gunneridae</taxon>
        <taxon>Pentapetalae</taxon>
        <taxon>rosids</taxon>
        <taxon>fabids</taxon>
        <taxon>Rosales</taxon>
        <taxon>Rhamnaceae</taxon>
        <taxon>Paliureae</taxon>
        <taxon>Ziziphus</taxon>
    </lineage>
</organism>
<dbReference type="Proteomes" id="UP000813462">
    <property type="component" value="Unassembled WGS sequence"/>
</dbReference>
<dbReference type="EMBL" id="JAEACU010000007">
    <property type="protein sequence ID" value="KAH7521640.1"/>
    <property type="molecule type" value="Genomic_DNA"/>
</dbReference>
<name>A0A978V2Q7_ZIZJJ</name>
<dbReference type="AlphaFoldDB" id="A0A978V2Q7"/>
<dbReference type="GO" id="GO:0032183">
    <property type="term" value="F:SUMO binding"/>
    <property type="evidence" value="ECO:0007669"/>
    <property type="project" value="TreeGrafter"/>
</dbReference>
<dbReference type="GO" id="GO:0140082">
    <property type="term" value="F:SUMO-ubiquitin ligase activity"/>
    <property type="evidence" value="ECO:0007669"/>
    <property type="project" value="TreeGrafter"/>
</dbReference>
<dbReference type="PANTHER" id="PTHR47094">
    <property type="entry name" value="ELFLESS, ISOFORM B"/>
    <property type="match status" value="1"/>
</dbReference>
<evidence type="ECO:0000256" key="4">
    <source>
        <dbReference type="PROSITE-ProRule" id="PRU00175"/>
    </source>
</evidence>
<evidence type="ECO:0000313" key="8">
    <source>
        <dbReference type="Proteomes" id="UP000813462"/>
    </source>
</evidence>
<keyword evidence="1" id="KW-0479">Metal-binding</keyword>
<protein>
    <recommendedName>
        <fullName evidence="6">RING-type domain-containing protein</fullName>
    </recommendedName>
</protein>
<keyword evidence="2 4" id="KW-0863">Zinc-finger</keyword>
<evidence type="ECO:0000313" key="7">
    <source>
        <dbReference type="EMBL" id="KAH7521640.1"/>
    </source>
</evidence>
<dbReference type="GO" id="GO:0006511">
    <property type="term" value="P:ubiquitin-dependent protein catabolic process"/>
    <property type="evidence" value="ECO:0007669"/>
    <property type="project" value="TreeGrafter"/>
</dbReference>
<sequence>MLNIDNIAFSWESSQRVEDEFQNSQNGNVIIDLDLNHPPLLNMARDVIPTPEVWRQFQPQTSKDFGGVDDEVTIISPRRFAEAKSNSRRNVEVVDVVVTAPEVNIGHSDLSTSYHLNCNKRRKLKNKAVSNWENYMNSDNSCNIQTKNVNIHPKTTQSLPEPPSFNCPICMGPLSEETSTKCGHIFCKIYVGSQRVGKVKELSVTVGLFVMPKLPVEYDDFKGTCGGVFIAHIKVISMNAQGSSEHQHGNLRDARERRLITDFDLNYPPPVEDRGPSGPSEIQTQEGGHSQGQAITAAGFVDDDVVIISPQKFAEARNNFLRSRGGRDRLTEVEEFHPSLTELTNWFISNPTRQDQPDWMWEVCYVGLFNSIPDTAPNFPTRPELTQINPPPDTPTFTCTVCMDQLVEETSTKCGHVFCKKCINKVIDTQHKCPTCRRKLTKRDTIRIYLQHLLNN</sequence>
<dbReference type="InterPro" id="IPR017907">
    <property type="entry name" value="Znf_RING_CS"/>
</dbReference>
<gene>
    <name evidence="7" type="ORF">FEM48_Zijuj07G0054600</name>
</gene>
<dbReference type="PROSITE" id="PS00518">
    <property type="entry name" value="ZF_RING_1"/>
    <property type="match status" value="1"/>
</dbReference>
<reference evidence="7" key="1">
    <citation type="journal article" date="2021" name="Front. Plant Sci.">
        <title>Chromosome-Scale Genome Assembly for Chinese Sour Jujube and Insights Into Its Genome Evolution and Domestication Signature.</title>
        <authorList>
            <person name="Shen L.-Y."/>
            <person name="Luo H."/>
            <person name="Wang X.-L."/>
            <person name="Wang X.-M."/>
            <person name="Qiu X.-J."/>
            <person name="Liu H."/>
            <person name="Zhou S.-S."/>
            <person name="Jia K.-H."/>
            <person name="Nie S."/>
            <person name="Bao Y.-T."/>
            <person name="Zhang R.-G."/>
            <person name="Yun Q.-Z."/>
            <person name="Chai Y.-H."/>
            <person name="Lu J.-Y."/>
            <person name="Li Y."/>
            <person name="Zhao S.-W."/>
            <person name="Mao J.-F."/>
            <person name="Jia S.-G."/>
            <person name="Mao Y.-M."/>
        </authorList>
    </citation>
    <scope>NUCLEOTIDE SEQUENCE</scope>
    <source>
        <strain evidence="7">AT0</strain>
        <tissue evidence="7">Leaf</tissue>
    </source>
</reference>
<comment type="caution">
    <text evidence="7">The sequence shown here is derived from an EMBL/GenBank/DDBJ whole genome shotgun (WGS) entry which is preliminary data.</text>
</comment>
<keyword evidence="3" id="KW-0862">Zinc</keyword>
<dbReference type="PROSITE" id="PS50089">
    <property type="entry name" value="ZF_RING_2"/>
    <property type="match status" value="1"/>
</dbReference>
<dbReference type="Pfam" id="PF13445">
    <property type="entry name" value="zf-RING_UBOX"/>
    <property type="match status" value="1"/>
</dbReference>
<dbReference type="PANTHER" id="PTHR47094:SF18">
    <property type="entry name" value="RING-TYPE DOMAIN-CONTAINING PROTEIN"/>
    <property type="match status" value="1"/>
</dbReference>
<dbReference type="Pfam" id="PF13923">
    <property type="entry name" value="zf-C3HC4_2"/>
    <property type="match status" value="1"/>
</dbReference>
<dbReference type="GO" id="GO:0061630">
    <property type="term" value="F:ubiquitin protein ligase activity"/>
    <property type="evidence" value="ECO:0007669"/>
    <property type="project" value="InterPro"/>
</dbReference>
<feature type="domain" description="RING-type" evidence="6">
    <location>
        <begin position="399"/>
        <end position="437"/>
    </location>
</feature>
<evidence type="ECO:0000256" key="3">
    <source>
        <dbReference type="ARBA" id="ARBA00022833"/>
    </source>
</evidence>
<evidence type="ECO:0000259" key="6">
    <source>
        <dbReference type="PROSITE" id="PS50089"/>
    </source>
</evidence>
<dbReference type="InterPro" id="IPR001841">
    <property type="entry name" value="Znf_RING"/>
</dbReference>
<feature type="region of interest" description="Disordered" evidence="5">
    <location>
        <begin position="266"/>
        <end position="287"/>
    </location>
</feature>
<evidence type="ECO:0000256" key="1">
    <source>
        <dbReference type="ARBA" id="ARBA00022723"/>
    </source>
</evidence>
<evidence type="ECO:0000256" key="2">
    <source>
        <dbReference type="ARBA" id="ARBA00022771"/>
    </source>
</evidence>
<dbReference type="GO" id="GO:0033768">
    <property type="term" value="C:SUMO-targeted ubiquitin ligase complex"/>
    <property type="evidence" value="ECO:0007669"/>
    <property type="project" value="TreeGrafter"/>
</dbReference>
<dbReference type="GO" id="GO:0008270">
    <property type="term" value="F:zinc ion binding"/>
    <property type="evidence" value="ECO:0007669"/>
    <property type="project" value="UniProtKB-KW"/>
</dbReference>
<dbReference type="SUPFAM" id="SSF57850">
    <property type="entry name" value="RING/U-box"/>
    <property type="match status" value="2"/>
</dbReference>
<dbReference type="Gene3D" id="3.30.40.10">
    <property type="entry name" value="Zinc/RING finger domain, C3HC4 (zinc finger)"/>
    <property type="match status" value="2"/>
</dbReference>
<dbReference type="InterPro" id="IPR049627">
    <property type="entry name" value="SLX8"/>
</dbReference>